<dbReference type="InterPro" id="IPR050249">
    <property type="entry name" value="Pseudomonas-type_ThrB"/>
</dbReference>
<dbReference type="GO" id="GO:0005737">
    <property type="term" value="C:cytoplasm"/>
    <property type="evidence" value="ECO:0007669"/>
    <property type="project" value="UniProtKB-SubCell"/>
</dbReference>
<dbReference type="Proteomes" id="UP000275408">
    <property type="component" value="Unassembled WGS sequence"/>
</dbReference>
<dbReference type="AlphaFoldDB" id="A0A3M6TTT6"/>
<gene>
    <name evidence="7" type="ORF">pdam_00016348</name>
</gene>
<evidence type="ECO:0000256" key="4">
    <source>
        <dbReference type="ARBA" id="ARBA00022679"/>
    </source>
</evidence>
<proteinExistence type="inferred from homology"/>
<evidence type="ECO:0000256" key="5">
    <source>
        <dbReference type="ARBA" id="ARBA00022777"/>
    </source>
</evidence>
<evidence type="ECO:0000256" key="3">
    <source>
        <dbReference type="ARBA" id="ARBA00022490"/>
    </source>
</evidence>
<keyword evidence="3" id="KW-0963">Cytoplasm</keyword>
<dbReference type="GO" id="GO:0019202">
    <property type="term" value="F:amino acid kinase activity"/>
    <property type="evidence" value="ECO:0007669"/>
    <property type="project" value="TreeGrafter"/>
</dbReference>
<accession>A0A3M6TTT6</accession>
<evidence type="ECO:0000256" key="1">
    <source>
        <dbReference type="ARBA" id="ARBA00004496"/>
    </source>
</evidence>
<dbReference type="EMBL" id="RCHS01002954">
    <property type="protein sequence ID" value="RMX44795.1"/>
    <property type="molecule type" value="Genomic_DNA"/>
</dbReference>
<dbReference type="InterPro" id="IPR011009">
    <property type="entry name" value="Kinase-like_dom_sf"/>
</dbReference>
<dbReference type="SUPFAM" id="SSF56112">
    <property type="entry name" value="Protein kinase-like (PK-like)"/>
    <property type="match status" value="1"/>
</dbReference>
<dbReference type="OrthoDB" id="9973935at2759"/>
<dbReference type="PANTHER" id="PTHR21064:SF1">
    <property type="entry name" value="HYDROXYLYSINE KINASE"/>
    <property type="match status" value="1"/>
</dbReference>
<protein>
    <submittedName>
        <fullName evidence="7">Uncharacterized protein</fullName>
    </submittedName>
</protein>
<reference evidence="7 8" key="1">
    <citation type="journal article" date="2018" name="Sci. Rep.">
        <title>Comparative analysis of the Pocillopora damicornis genome highlights role of immune system in coral evolution.</title>
        <authorList>
            <person name="Cunning R."/>
            <person name="Bay R.A."/>
            <person name="Gillette P."/>
            <person name="Baker A.C."/>
            <person name="Traylor-Knowles N."/>
        </authorList>
    </citation>
    <scope>NUCLEOTIDE SEQUENCE [LARGE SCALE GENOMIC DNA]</scope>
    <source>
        <strain evidence="7">RSMAS</strain>
        <tissue evidence="7">Whole animal</tissue>
    </source>
</reference>
<evidence type="ECO:0000313" key="7">
    <source>
        <dbReference type="EMBL" id="RMX44795.1"/>
    </source>
</evidence>
<comment type="similarity">
    <text evidence="2">Belongs to the aminoglycoside phosphotransferase family.</text>
</comment>
<evidence type="ECO:0000256" key="6">
    <source>
        <dbReference type="SAM" id="MobiDB-lite"/>
    </source>
</evidence>
<dbReference type="PANTHER" id="PTHR21064">
    <property type="entry name" value="AMINOGLYCOSIDE PHOSPHOTRANSFERASE DOMAIN-CONTAINING PROTEIN-RELATED"/>
    <property type="match status" value="1"/>
</dbReference>
<sequence>MKPELNQTHAFTLRKAPNPRTLSSNHNHPSVVRTKPAVAKHQAEVPAAQLFNLHITDLSFFKELDAYVDRNFYMRGSLPGLPGCREFVLKILNDRFSVEHGYICSTPVKSILKTHFVKCKNPRIYQPSIAHSGPVHVSIATDQDSNGISLETGEVLNEIPLNTQLLFTAGKVVGSMDRNLKDFFYAKLERPDFSWDLSRVDEKIEPCLKTVTNPHRVEMVREVCEAFRKNVKPKLHLLPKQIIDGDPNYTNLVFASLFGARYCFHRLSFGHSNYSYTVFDLAIPPMFLVNVERVLTCGRSQMAGLFFAGYHSVHPLSSEELEVLPVLVAPRFCQSLLCGAFISKHVDPGNEYILETTKNGWKVFEEFWTTPEEEVLQL</sequence>
<keyword evidence="5" id="KW-0418">Kinase</keyword>
<comment type="caution">
    <text evidence="7">The sequence shown here is derived from an EMBL/GenBank/DDBJ whole genome shotgun (WGS) entry which is preliminary data.</text>
</comment>
<organism evidence="7 8">
    <name type="scientific">Pocillopora damicornis</name>
    <name type="common">Cauliflower coral</name>
    <name type="synonym">Millepora damicornis</name>
    <dbReference type="NCBI Taxonomy" id="46731"/>
    <lineage>
        <taxon>Eukaryota</taxon>
        <taxon>Metazoa</taxon>
        <taxon>Cnidaria</taxon>
        <taxon>Anthozoa</taxon>
        <taxon>Hexacorallia</taxon>
        <taxon>Scleractinia</taxon>
        <taxon>Astrocoeniina</taxon>
        <taxon>Pocilloporidae</taxon>
        <taxon>Pocillopora</taxon>
    </lineage>
</organism>
<dbReference type="Gene3D" id="3.90.1200.10">
    <property type="match status" value="1"/>
</dbReference>
<evidence type="ECO:0000256" key="2">
    <source>
        <dbReference type="ARBA" id="ARBA00006219"/>
    </source>
</evidence>
<keyword evidence="4" id="KW-0808">Transferase</keyword>
<name>A0A3M6TTT6_POCDA</name>
<feature type="region of interest" description="Disordered" evidence="6">
    <location>
        <begin position="1"/>
        <end position="32"/>
    </location>
</feature>
<dbReference type="STRING" id="46731.A0A3M6TTT6"/>
<keyword evidence="8" id="KW-1185">Reference proteome</keyword>
<feature type="compositionally biased region" description="Polar residues" evidence="6">
    <location>
        <begin position="1"/>
        <end position="10"/>
    </location>
</feature>
<comment type="subcellular location">
    <subcellularLocation>
        <location evidence="1">Cytoplasm</location>
    </subcellularLocation>
</comment>
<evidence type="ECO:0000313" key="8">
    <source>
        <dbReference type="Proteomes" id="UP000275408"/>
    </source>
</evidence>